<keyword evidence="4 7" id="KW-0812">Transmembrane</keyword>
<protein>
    <submittedName>
        <fullName evidence="8">MATE family efflux transporter</fullName>
    </submittedName>
</protein>
<dbReference type="AlphaFoldDB" id="A0A9D1WSH3"/>
<gene>
    <name evidence="8" type="ORF">H9736_07020</name>
</gene>
<sequence length="464" mass="50789">MAQDKRFTNGITEGVIWRQLLLFFFPILLGTFFQQLYNTVDAMVVGRFVGKEALAAVGGTTSVIINLFINLFMGISSGATVVISQCYGARDLERLHRAVHTAIAMALAAGAVITVVGAVGSRWALQAMGTPADVMDYAASYLQIYFLGTVASFIYNMGSAILRAVGDTRRPLYFLIAACMTNIVLDLLFVVGFHWGVAGAAIATILSQVVSAVLVSLSLLHKDTVYQVQPRQVRIYGPELKKLLAIGLPAGLQSDMYSISNILIQSSINSFGTNIMAAWSAYGKLDSFFFMASNAYGVSMTTFVGQNFGAQRFDRIHKAVRVCALFHLGTSLLFSGAYWAFGRPLLSLFVTDLEVLSDGMLMIHMLAPAFFTFMGVEVLANTIRATGETLPSMLLVSGGVCGLRVVWILALLPFFHDIRVVLVSYPLSWSLTSLLFLVYYLRGNWLRRQCRRMGFAPPQPHPEG</sequence>
<proteinExistence type="predicted"/>
<dbReference type="InterPro" id="IPR052031">
    <property type="entry name" value="Membrane_Transporter-Flippase"/>
</dbReference>
<evidence type="ECO:0000313" key="8">
    <source>
        <dbReference type="EMBL" id="HIX65985.1"/>
    </source>
</evidence>
<feature type="transmembrane region" description="Helical" evidence="7">
    <location>
        <begin position="172"/>
        <end position="191"/>
    </location>
</feature>
<dbReference type="InterPro" id="IPR048279">
    <property type="entry name" value="MdtK-like"/>
</dbReference>
<evidence type="ECO:0000256" key="2">
    <source>
        <dbReference type="ARBA" id="ARBA00022448"/>
    </source>
</evidence>
<keyword evidence="5 7" id="KW-1133">Transmembrane helix</keyword>
<dbReference type="PANTHER" id="PTHR43549">
    <property type="entry name" value="MULTIDRUG RESISTANCE PROTEIN YPNP-RELATED"/>
    <property type="match status" value="1"/>
</dbReference>
<feature type="transmembrane region" description="Helical" evidence="7">
    <location>
        <begin position="392"/>
        <end position="415"/>
    </location>
</feature>
<dbReference type="GO" id="GO:0005886">
    <property type="term" value="C:plasma membrane"/>
    <property type="evidence" value="ECO:0007669"/>
    <property type="project" value="UniProtKB-SubCell"/>
</dbReference>
<dbReference type="CDD" id="cd13138">
    <property type="entry name" value="MATE_yoeA_like"/>
    <property type="match status" value="1"/>
</dbReference>
<keyword evidence="2" id="KW-0813">Transport</keyword>
<evidence type="ECO:0000256" key="1">
    <source>
        <dbReference type="ARBA" id="ARBA00004651"/>
    </source>
</evidence>
<reference evidence="8" key="2">
    <citation type="submission" date="2021-04" db="EMBL/GenBank/DDBJ databases">
        <authorList>
            <person name="Gilroy R."/>
        </authorList>
    </citation>
    <scope>NUCLEOTIDE SEQUENCE</scope>
    <source>
        <strain evidence="8">CHK188-5543</strain>
    </source>
</reference>
<dbReference type="NCBIfam" id="TIGR00797">
    <property type="entry name" value="matE"/>
    <property type="match status" value="1"/>
</dbReference>
<dbReference type="GO" id="GO:0015297">
    <property type="term" value="F:antiporter activity"/>
    <property type="evidence" value="ECO:0007669"/>
    <property type="project" value="InterPro"/>
</dbReference>
<dbReference type="GO" id="GO:0042910">
    <property type="term" value="F:xenobiotic transmembrane transporter activity"/>
    <property type="evidence" value="ECO:0007669"/>
    <property type="project" value="InterPro"/>
</dbReference>
<organism evidence="8 9">
    <name type="scientific">Candidatus Anaerotruncus excrementipullorum</name>
    <dbReference type="NCBI Taxonomy" id="2838465"/>
    <lineage>
        <taxon>Bacteria</taxon>
        <taxon>Bacillati</taxon>
        <taxon>Bacillota</taxon>
        <taxon>Clostridia</taxon>
        <taxon>Eubacteriales</taxon>
        <taxon>Oscillospiraceae</taxon>
        <taxon>Anaerotruncus</taxon>
    </lineage>
</organism>
<evidence type="ECO:0000256" key="6">
    <source>
        <dbReference type="ARBA" id="ARBA00023136"/>
    </source>
</evidence>
<feature type="transmembrane region" description="Helical" evidence="7">
    <location>
        <begin position="361"/>
        <end position="380"/>
    </location>
</feature>
<evidence type="ECO:0000256" key="5">
    <source>
        <dbReference type="ARBA" id="ARBA00022989"/>
    </source>
</evidence>
<keyword evidence="3" id="KW-1003">Cell membrane</keyword>
<comment type="caution">
    <text evidence="8">The sequence shown here is derived from an EMBL/GenBank/DDBJ whole genome shotgun (WGS) entry which is preliminary data.</text>
</comment>
<feature type="transmembrane region" description="Helical" evidence="7">
    <location>
        <begin position="144"/>
        <end position="165"/>
    </location>
</feature>
<feature type="transmembrane region" description="Helical" evidence="7">
    <location>
        <begin position="421"/>
        <end position="441"/>
    </location>
</feature>
<evidence type="ECO:0000256" key="7">
    <source>
        <dbReference type="SAM" id="Phobius"/>
    </source>
</evidence>
<keyword evidence="6 7" id="KW-0472">Membrane</keyword>
<dbReference type="EMBL" id="DXES01000154">
    <property type="protein sequence ID" value="HIX65985.1"/>
    <property type="molecule type" value="Genomic_DNA"/>
</dbReference>
<dbReference type="PIRSF" id="PIRSF006603">
    <property type="entry name" value="DinF"/>
    <property type="match status" value="1"/>
</dbReference>
<feature type="transmembrane region" description="Helical" evidence="7">
    <location>
        <begin position="197"/>
        <end position="220"/>
    </location>
</feature>
<dbReference type="Proteomes" id="UP000886800">
    <property type="component" value="Unassembled WGS sequence"/>
</dbReference>
<feature type="transmembrane region" description="Helical" evidence="7">
    <location>
        <begin position="103"/>
        <end position="124"/>
    </location>
</feature>
<dbReference type="InterPro" id="IPR002528">
    <property type="entry name" value="MATE_fam"/>
</dbReference>
<name>A0A9D1WSH3_9FIRM</name>
<feature type="transmembrane region" description="Helical" evidence="7">
    <location>
        <begin position="322"/>
        <end position="341"/>
    </location>
</feature>
<reference evidence="8" key="1">
    <citation type="journal article" date="2021" name="PeerJ">
        <title>Extensive microbial diversity within the chicken gut microbiome revealed by metagenomics and culture.</title>
        <authorList>
            <person name="Gilroy R."/>
            <person name="Ravi A."/>
            <person name="Getino M."/>
            <person name="Pursley I."/>
            <person name="Horton D.L."/>
            <person name="Alikhan N.F."/>
            <person name="Baker D."/>
            <person name="Gharbi K."/>
            <person name="Hall N."/>
            <person name="Watson M."/>
            <person name="Adriaenssens E.M."/>
            <person name="Foster-Nyarko E."/>
            <person name="Jarju S."/>
            <person name="Secka A."/>
            <person name="Antonio M."/>
            <person name="Oren A."/>
            <person name="Chaudhuri R.R."/>
            <person name="La Ragione R."/>
            <person name="Hildebrand F."/>
            <person name="Pallen M.J."/>
        </authorList>
    </citation>
    <scope>NUCLEOTIDE SEQUENCE</scope>
    <source>
        <strain evidence="8">CHK188-5543</strain>
    </source>
</reference>
<evidence type="ECO:0000256" key="3">
    <source>
        <dbReference type="ARBA" id="ARBA00022475"/>
    </source>
</evidence>
<comment type="subcellular location">
    <subcellularLocation>
        <location evidence="1">Cell membrane</location>
        <topology evidence="1">Multi-pass membrane protein</topology>
    </subcellularLocation>
</comment>
<evidence type="ECO:0000313" key="9">
    <source>
        <dbReference type="Proteomes" id="UP000886800"/>
    </source>
</evidence>
<feature type="transmembrane region" description="Helical" evidence="7">
    <location>
        <begin position="20"/>
        <end position="37"/>
    </location>
</feature>
<accession>A0A9D1WSH3</accession>
<dbReference type="PANTHER" id="PTHR43549:SF3">
    <property type="entry name" value="MULTIDRUG RESISTANCE PROTEIN YPNP-RELATED"/>
    <property type="match status" value="1"/>
</dbReference>
<evidence type="ECO:0000256" key="4">
    <source>
        <dbReference type="ARBA" id="ARBA00022692"/>
    </source>
</evidence>
<feature type="transmembrane region" description="Helical" evidence="7">
    <location>
        <begin position="57"/>
        <end position="83"/>
    </location>
</feature>
<dbReference type="Pfam" id="PF01554">
    <property type="entry name" value="MatE"/>
    <property type="match status" value="2"/>
</dbReference>